<dbReference type="AlphaFoldDB" id="A0A2G2VNC9"/>
<gene>
    <name evidence="4" type="ORF">CQW23_26280</name>
</gene>
<evidence type="ECO:0000313" key="5">
    <source>
        <dbReference type="Proteomes" id="UP000224567"/>
    </source>
</evidence>
<dbReference type="PANTHER" id="PTHR46039:SF1">
    <property type="entry name" value="SUCROSE-PHOSPHATE SYNTHASE 4"/>
    <property type="match status" value="1"/>
</dbReference>
<dbReference type="InterPro" id="IPR006380">
    <property type="entry name" value="SPP-like_dom"/>
</dbReference>
<accession>A0A2G2VNC9</accession>
<dbReference type="Pfam" id="PF05116">
    <property type="entry name" value="S6PP"/>
    <property type="match status" value="1"/>
</dbReference>
<keyword evidence="5" id="KW-1185">Reference proteome</keyword>
<comment type="caution">
    <text evidence="4">The sequence shown here is derived from an EMBL/GenBank/DDBJ whole genome shotgun (WGS) entry which is preliminary data.</text>
</comment>
<protein>
    <recommendedName>
        <fullName evidence="3">Sucrose phosphatase-like domain-containing protein</fullName>
    </recommendedName>
</protein>
<dbReference type="Gene3D" id="3.90.1070.10">
    <property type="match status" value="1"/>
</dbReference>
<evidence type="ECO:0000259" key="3">
    <source>
        <dbReference type="Pfam" id="PF05116"/>
    </source>
</evidence>
<dbReference type="InterPro" id="IPR023214">
    <property type="entry name" value="HAD_sf"/>
</dbReference>
<proteinExistence type="predicted"/>
<reference evidence="5" key="2">
    <citation type="journal article" date="2017" name="J. Anim. Genet.">
        <title>Multiple reference genome sequences of hot pepper reveal the massive evolution of plant disease resistance genes by retroduplication.</title>
        <authorList>
            <person name="Kim S."/>
            <person name="Park J."/>
            <person name="Yeom S.-I."/>
            <person name="Kim Y.-M."/>
            <person name="Seo E."/>
            <person name="Kim K.-T."/>
            <person name="Kim M.-S."/>
            <person name="Lee J.M."/>
            <person name="Cheong K."/>
            <person name="Shin H.-S."/>
            <person name="Kim S.-B."/>
            <person name="Han K."/>
            <person name="Lee J."/>
            <person name="Park M."/>
            <person name="Lee H.-A."/>
            <person name="Lee H.-Y."/>
            <person name="Lee Y."/>
            <person name="Oh S."/>
            <person name="Lee J.H."/>
            <person name="Choi E."/>
            <person name="Choi E."/>
            <person name="Lee S.E."/>
            <person name="Jeon J."/>
            <person name="Kim H."/>
            <person name="Choi G."/>
            <person name="Song H."/>
            <person name="Lee J."/>
            <person name="Lee S.-C."/>
            <person name="Kwon J.-K."/>
            <person name="Lee H.-Y."/>
            <person name="Koo N."/>
            <person name="Hong Y."/>
            <person name="Kim R.W."/>
            <person name="Kang W.-H."/>
            <person name="Huh J.H."/>
            <person name="Kang B.-C."/>
            <person name="Yang T.-J."/>
            <person name="Lee Y.-H."/>
            <person name="Bennetzen J.L."/>
            <person name="Choi D."/>
        </authorList>
    </citation>
    <scope>NUCLEOTIDE SEQUENCE [LARGE SCALE GENOMIC DNA]</scope>
    <source>
        <strain evidence="5">cv. PBC81</strain>
    </source>
</reference>
<feature type="domain" description="Sucrose phosphatase-like" evidence="3">
    <location>
        <begin position="7"/>
        <end position="76"/>
    </location>
</feature>
<evidence type="ECO:0000256" key="1">
    <source>
        <dbReference type="ARBA" id="ARBA00022676"/>
    </source>
</evidence>
<dbReference type="Proteomes" id="UP000224567">
    <property type="component" value="Unassembled WGS sequence"/>
</dbReference>
<dbReference type="OrthoDB" id="1731298at2759"/>
<evidence type="ECO:0000313" key="4">
    <source>
        <dbReference type="EMBL" id="PHT34480.1"/>
    </source>
</evidence>
<dbReference type="STRING" id="33114.A0A2G2VNC9"/>
<keyword evidence="1" id="KW-0328">Glycosyltransferase</keyword>
<sequence>MQVAGSRSKQIGLVFLTGLSLQETKYALNSCPTNLQDFDALICNSGGEIYYSCRDSGLDDEYEAHIEDRWQVRKVNCLRQSLGMRGFRSNVVYTHPASRLNATSRSQALSFKTDHVVPLDSTNICAAEVYELQDITAALEKLRVM</sequence>
<organism evidence="4 5">
    <name type="scientific">Capsicum baccatum</name>
    <name type="common">Peruvian pepper</name>
    <dbReference type="NCBI Taxonomy" id="33114"/>
    <lineage>
        <taxon>Eukaryota</taxon>
        <taxon>Viridiplantae</taxon>
        <taxon>Streptophyta</taxon>
        <taxon>Embryophyta</taxon>
        <taxon>Tracheophyta</taxon>
        <taxon>Spermatophyta</taxon>
        <taxon>Magnoliopsida</taxon>
        <taxon>eudicotyledons</taxon>
        <taxon>Gunneridae</taxon>
        <taxon>Pentapetalae</taxon>
        <taxon>asterids</taxon>
        <taxon>lamiids</taxon>
        <taxon>Solanales</taxon>
        <taxon>Solanaceae</taxon>
        <taxon>Solanoideae</taxon>
        <taxon>Capsiceae</taxon>
        <taxon>Capsicum</taxon>
    </lineage>
</organism>
<dbReference type="Gene3D" id="3.40.50.1000">
    <property type="entry name" value="HAD superfamily/HAD-like"/>
    <property type="match status" value="1"/>
</dbReference>
<evidence type="ECO:0000256" key="2">
    <source>
        <dbReference type="ARBA" id="ARBA00022679"/>
    </source>
</evidence>
<keyword evidence="2" id="KW-0808">Transferase</keyword>
<dbReference type="GO" id="GO:0016757">
    <property type="term" value="F:glycosyltransferase activity"/>
    <property type="evidence" value="ECO:0007669"/>
    <property type="project" value="UniProtKB-KW"/>
</dbReference>
<dbReference type="EMBL" id="MLFT02000011">
    <property type="protein sequence ID" value="PHT34480.1"/>
    <property type="molecule type" value="Genomic_DNA"/>
</dbReference>
<dbReference type="InterPro" id="IPR044161">
    <property type="entry name" value="SPS"/>
</dbReference>
<name>A0A2G2VNC9_CAPBA</name>
<dbReference type="PANTHER" id="PTHR46039">
    <property type="entry name" value="SUCROSE-PHOSPHATE SYNTHASE 3-RELATED"/>
    <property type="match status" value="1"/>
</dbReference>
<reference evidence="4 5" key="1">
    <citation type="journal article" date="2017" name="Genome Biol.">
        <title>New reference genome sequences of hot pepper reveal the massive evolution of plant disease-resistance genes by retroduplication.</title>
        <authorList>
            <person name="Kim S."/>
            <person name="Park J."/>
            <person name="Yeom S.I."/>
            <person name="Kim Y.M."/>
            <person name="Seo E."/>
            <person name="Kim K.T."/>
            <person name="Kim M.S."/>
            <person name="Lee J.M."/>
            <person name="Cheong K."/>
            <person name="Shin H.S."/>
            <person name="Kim S.B."/>
            <person name="Han K."/>
            <person name="Lee J."/>
            <person name="Park M."/>
            <person name="Lee H.A."/>
            <person name="Lee H.Y."/>
            <person name="Lee Y."/>
            <person name="Oh S."/>
            <person name="Lee J.H."/>
            <person name="Choi E."/>
            <person name="Choi E."/>
            <person name="Lee S.E."/>
            <person name="Jeon J."/>
            <person name="Kim H."/>
            <person name="Choi G."/>
            <person name="Song H."/>
            <person name="Lee J."/>
            <person name="Lee S.C."/>
            <person name="Kwon J.K."/>
            <person name="Lee H.Y."/>
            <person name="Koo N."/>
            <person name="Hong Y."/>
            <person name="Kim R.W."/>
            <person name="Kang W.H."/>
            <person name="Huh J.H."/>
            <person name="Kang B.C."/>
            <person name="Yang T.J."/>
            <person name="Lee Y.H."/>
            <person name="Bennetzen J.L."/>
            <person name="Choi D."/>
        </authorList>
    </citation>
    <scope>NUCLEOTIDE SEQUENCE [LARGE SCALE GENOMIC DNA]</scope>
    <source>
        <strain evidence="5">cv. PBC81</strain>
    </source>
</reference>